<dbReference type="EMBL" id="CAJNOJ010000172">
    <property type="protein sequence ID" value="CAF1239251.1"/>
    <property type="molecule type" value="Genomic_DNA"/>
</dbReference>
<dbReference type="InterPro" id="IPR011527">
    <property type="entry name" value="ABC1_TM_dom"/>
</dbReference>
<dbReference type="InterPro" id="IPR036640">
    <property type="entry name" value="ABC1_TM_sf"/>
</dbReference>
<dbReference type="Proteomes" id="UP000663852">
    <property type="component" value="Unassembled WGS sequence"/>
</dbReference>
<keyword evidence="4 5" id="KW-0472">Membrane</keyword>
<dbReference type="Gene3D" id="1.20.1560.10">
    <property type="entry name" value="ABC transporter type 1, transmembrane domain"/>
    <property type="match status" value="1"/>
</dbReference>
<name>A0A814Z7R8_ADIRI</name>
<evidence type="ECO:0000313" key="7">
    <source>
        <dbReference type="EMBL" id="CAF1239251.1"/>
    </source>
</evidence>
<evidence type="ECO:0000256" key="3">
    <source>
        <dbReference type="ARBA" id="ARBA00022989"/>
    </source>
</evidence>
<keyword evidence="3 5" id="KW-1133">Transmembrane helix</keyword>
<evidence type="ECO:0000259" key="6">
    <source>
        <dbReference type="PROSITE" id="PS50929"/>
    </source>
</evidence>
<dbReference type="PROSITE" id="PS50929">
    <property type="entry name" value="ABC_TM1F"/>
    <property type="match status" value="1"/>
</dbReference>
<dbReference type="OrthoDB" id="6500128at2759"/>
<dbReference type="PANTHER" id="PTHR24222:SF76">
    <property type="entry name" value="MYCOBACTIN IMPORT ATP-BINDING_PERMEASE PROTEIN IRTB"/>
    <property type="match status" value="1"/>
</dbReference>
<feature type="transmembrane region" description="Helical" evidence="5">
    <location>
        <begin position="99"/>
        <end position="125"/>
    </location>
</feature>
<dbReference type="InterPro" id="IPR039421">
    <property type="entry name" value="Type_1_exporter"/>
</dbReference>
<evidence type="ECO:0000256" key="1">
    <source>
        <dbReference type="ARBA" id="ARBA00004141"/>
    </source>
</evidence>
<feature type="transmembrane region" description="Helical" evidence="5">
    <location>
        <begin position="21"/>
        <end position="46"/>
    </location>
</feature>
<gene>
    <name evidence="7" type="ORF">EDS130_LOCUS27368</name>
</gene>
<protein>
    <recommendedName>
        <fullName evidence="6">ABC transmembrane type-1 domain-containing protein</fullName>
    </recommendedName>
</protein>
<dbReference type="GO" id="GO:0005886">
    <property type="term" value="C:plasma membrane"/>
    <property type="evidence" value="ECO:0007669"/>
    <property type="project" value="TreeGrafter"/>
</dbReference>
<sequence length="183" mass="20559">MHSINEFSSKLFSNIETIEKGIGYDLTVILGLMLCVTFGIIISFIINWKLSLILSVFVPLLLTSSNVFAKIISNETINELRAYDKELNSTRWNTIRKGAAFGIFSGWLSLGSYAIYTVGFIFGSILMIQKNEEELNFIKILIIITMFAQCARYFNLIGPLFQSCSEAQGAAISVIRFIDENNN</sequence>
<evidence type="ECO:0000256" key="5">
    <source>
        <dbReference type="SAM" id="Phobius"/>
    </source>
</evidence>
<reference evidence="7" key="1">
    <citation type="submission" date="2021-02" db="EMBL/GenBank/DDBJ databases">
        <authorList>
            <person name="Nowell W R."/>
        </authorList>
    </citation>
    <scope>NUCLEOTIDE SEQUENCE</scope>
</reference>
<dbReference type="AlphaFoldDB" id="A0A814Z7R8"/>
<dbReference type="GO" id="GO:0140359">
    <property type="term" value="F:ABC-type transporter activity"/>
    <property type="evidence" value="ECO:0007669"/>
    <property type="project" value="InterPro"/>
</dbReference>
<feature type="transmembrane region" description="Helical" evidence="5">
    <location>
        <begin position="52"/>
        <end position="72"/>
    </location>
</feature>
<dbReference type="PANTHER" id="PTHR24222">
    <property type="entry name" value="ABC TRANSPORTER B FAMILY"/>
    <property type="match status" value="1"/>
</dbReference>
<evidence type="ECO:0000313" key="8">
    <source>
        <dbReference type="Proteomes" id="UP000663852"/>
    </source>
</evidence>
<keyword evidence="2 5" id="KW-0812">Transmembrane</keyword>
<comment type="subcellular location">
    <subcellularLocation>
        <location evidence="1">Membrane</location>
        <topology evidence="1">Multi-pass membrane protein</topology>
    </subcellularLocation>
</comment>
<dbReference type="GO" id="GO:0005524">
    <property type="term" value="F:ATP binding"/>
    <property type="evidence" value="ECO:0007669"/>
    <property type="project" value="InterPro"/>
</dbReference>
<feature type="transmembrane region" description="Helical" evidence="5">
    <location>
        <begin position="137"/>
        <end position="154"/>
    </location>
</feature>
<comment type="caution">
    <text evidence="7">The sequence shown here is derived from an EMBL/GenBank/DDBJ whole genome shotgun (WGS) entry which is preliminary data.</text>
</comment>
<evidence type="ECO:0000256" key="4">
    <source>
        <dbReference type="ARBA" id="ARBA00023136"/>
    </source>
</evidence>
<organism evidence="7 8">
    <name type="scientific">Adineta ricciae</name>
    <name type="common">Rotifer</name>
    <dbReference type="NCBI Taxonomy" id="249248"/>
    <lineage>
        <taxon>Eukaryota</taxon>
        <taxon>Metazoa</taxon>
        <taxon>Spiralia</taxon>
        <taxon>Gnathifera</taxon>
        <taxon>Rotifera</taxon>
        <taxon>Eurotatoria</taxon>
        <taxon>Bdelloidea</taxon>
        <taxon>Adinetida</taxon>
        <taxon>Adinetidae</taxon>
        <taxon>Adineta</taxon>
    </lineage>
</organism>
<proteinExistence type="predicted"/>
<evidence type="ECO:0000256" key="2">
    <source>
        <dbReference type="ARBA" id="ARBA00022692"/>
    </source>
</evidence>
<accession>A0A814Z7R8</accession>
<dbReference type="SUPFAM" id="SSF90123">
    <property type="entry name" value="ABC transporter transmembrane region"/>
    <property type="match status" value="1"/>
</dbReference>
<dbReference type="Pfam" id="PF00664">
    <property type="entry name" value="ABC_membrane"/>
    <property type="match status" value="2"/>
</dbReference>
<feature type="domain" description="ABC transmembrane type-1" evidence="6">
    <location>
        <begin position="1"/>
        <end position="85"/>
    </location>
</feature>